<feature type="transmembrane region" description="Helical" evidence="1">
    <location>
        <begin position="84"/>
        <end position="100"/>
    </location>
</feature>
<accession>C7N0T3</accession>
<reference evidence="2 3" key="1">
    <citation type="journal article" date="2009" name="Stand. Genomic Sci.">
        <title>Complete genome sequence of Slackia heliotrinireducens type strain (RHS 1).</title>
        <authorList>
            <person name="Pukall R."/>
            <person name="Lapidus A."/>
            <person name="Nolan M."/>
            <person name="Copeland A."/>
            <person name="Glavina Del Rio T."/>
            <person name="Lucas S."/>
            <person name="Chen F."/>
            <person name="Tice H."/>
            <person name="Cheng J.F."/>
            <person name="Chertkov O."/>
            <person name="Bruce D."/>
            <person name="Goodwin L."/>
            <person name="Kuske C."/>
            <person name="Brettin T."/>
            <person name="Detter J.C."/>
            <person name="Han C."/>
            <person name="Pitluck S."/>
            <person name="Pati A."/>
            <person name="Mavrommatis K."/>
            <person name="Ivanova N."/>
            <person name="Ovchinnikova G."/>
            <person name="Chen A."/>
            <person name="Palaniappan K."/>
            <person name="Schneider S."/>
            <person name="Rohde M."/>
            <person name="Chain P."/>
            <person name="D'haeseleer P."/>
            <person name="Goker M."/>
            <person name="Bristow J."/>
            <person name="Eisen J.A."/>
            <person name="Markowitz V."/>
            <person name="Kyrpides N.C."/>
            <person name="Klenk H.P."/>
            <person name="Hugenholtz P."/>
        </authorList>
    </citation>
    <scope>NUCLEOTIDE SEQUENCE [LARGE SCALE GENOMIC DNA]</scope>
    <source>
        <strain evidence="3">ATCC 29202 / DSM 20476 / NCTC 11029 / RHS 1</strain>
    </source>
</reference>
<evidence type="ECO:0000313" key="3">
    <source>
        <dbReference type="Proteomes" id="UP000002026"/>
    </source>
</evidence>
<dbReference type="Proteomes" id="UP000002026">
    <property type="component" value="Chromosome"/>
</dbReference>
<feature type="transmembrane region" description="Helical" evidence="1">
    <location>
        <begin position="60"/>
        <end position="78"/>
    </location>
</feature>
<protein>
    <submittedName>
        <fullName evidence="2">Uncharacterized protein</fullName>
    </submittedName>
</protein>
<feature type="transmembrane region" description="Helical" evidence="1">
    <location>
        <begin position="139"/>
        <end position="160"/>
    </location>
</feature>
<feature type="transmembrane region" description="Helical" evidence="1">
    <location>
        <begin position="112"/>
        <end position="133"/>
    </location>
</feature>
<dbReference type="HOGENOM" id="CLU_1577466_0_0_11"/>
<feature type="transmembrane region" description="Helical" evidence="1">
    <location>
        <begin position="36"/>
        <end position="53"/>
    </location>
</feature>
<dbReference type="eggNOG" id="ENOG5032CW1">
    <property type="taxonomic scope" value="Bacteria"/>
</dbReference>
<organism evidence="2 3">
    <name type="scientific">Slackia heliotrinireducens (strain ATCC 29202 / DSM 20476 / NCTC 11029 / RHS 1)</name>
    <name type="common">Peptococcus heliotrinreducens</name>
    <dbReference type="NCBI Taxonomy" id="471855"/>
    <lineage>
        <taxon>Bacteria</taxon>
        <taxon>Bacillati</taxon>
        <taxon>Actinomycetota</taxon>
        <taxon>Coriobacteriia</taxon>
        <taxon>Eggerthellales</taxon>
        <taxon>Eggerthellaceae</taxon>
        <taxon>Slackia</taxon>
    </lineage>
</organism>
<evidence type="ECO:0000313" key="2">
    <source>
        <dbReference type="EMBL" id="ACV21161.1"/>
    </source>
</evidence>
<dbReference type="KEGG" id="shi:Shel_00870"/>
<evidence type="ECO:0000256" key="1">
    <source>
        <dbReference type="SAM" id="Phobius"/>
    </source>
</evidence>
<proteinExistence type="predicted"/>
<sequence length="169" mass="17319">MQFNKRTALRVAALFAILFLIGFTMRIPAIWLSGFYGMHGVLSAPFFGALAMWHYRHGGAGWQLVAATLLLAALLGMMSPVMGVAFAAMAAIAGVVRAVVGGRGHGDLVSAAVFGAVSYPCTLAAGIALGSYFPTSSSVLTIVVMTVLGVALSVLGALLVPSKNGTMGT</sequence>
<keyword evidence="1" id="KW-0812">Transmembrane</keyword>
<name>C7N0T3_SLAHD</name>
<dbReference type="AlphaFoldDB" id="C7N0T3"/>
<keyword evidence="3" id="KW-1185">Reference proteome</keyword>
<dbReference type="EMBL" id="CP001684">
    <property type="protein sequence ID" value="ACV21161.1"/>
    <property type="molecule type" value="Genomic_DNA"/>
</dbReference>
<keyword evidence="1" id="KW-1133">Transmembrane helix</keyword>
<keyword evidence="1" id="KW-0472">Membrane</keyword>
<gene>
    <name evidence="2" type="ordered locus">Shel_00870</name>
</gene>